<dbReference type="EMBL" id="AGNK02001907">
    <property type="status" value="NOT_ANNOTATED_CDS"/>
    <property type="molecule type" value="Genomic_DNA"/>
</dbReference>
<evidence type="ECO:0000313" key="2">
    <source>
        <dbReference type="Proteomes" id="UP000004995"/>
    </source>
</evidence>
<dbReference type="Proteomes" id="UP000004995">
    <property type="component" value="Unassembled WGS sequence"/>
</dbReference>
<sequence>MADEVSMIPYLAYSLLESPCLFSSILRRVSGFITSDGGAVRCAKGGDEHAMVLRDLLWDTVVDMEGVRAANHHCIHADAGCAPDVMSRKELISCASTKYSNVHSDNMLVVLFL</sequence>
<dbReference type="InParanoid" id="K3ZCU0"/>
<keyword evidence="2" id="KW-1185">Reference proteome</keyword>
<dbReference type="Gramene" id="KQL16253">
    <property type="protein sequence ID" value="KQL16253"/>
    <property type="gene ID" value="SETIT_024370mg"/>
</dbReference>
<dbReference type="HOGENOM" id="CLU_2137841_0_0_1"/>
<evidence type="ECO:0000313" key="1">
    <source>
        <dbReference type="EnsemblPlants" id="KQL16253"/>
    </source>
</evidence>
<reference evidence="1" key="2">
    <citation type="submission" date="2018-08" db="UniProtKB">
        <authorList>
            <consortium name="EnsemblPlants"/>
        </authorList>
    </citation>
    <scope>IDENTIFICATION</scope>
    <source>
        <strain evidence="1">Yugu1</strain>
    </source>
</reference>
<dbReference type="EnsemblPlants" id="KQL16253">
    <property type="protein sequence ID" value="KQL16253"/>
    <property type="gene ID" value="SETIT_024370mg"/>
</dbReference>
<dbReference type="AlphaFoldDB" id="K3ZCU0"/>
<accession>K3ZCU0</accession>
<reference evidence="2" key="1">
    <citation type="journal article" date="2012" name="Nat. Biotechnol.">
        <title>Reference genome sequence of the model plant Setaria.</title>
        <authorList>
            <person name="Bennetzen J.L."/>
            <person name="Schmutz J."/>
            <person name="Wang H."/>
            <person name="Percifield R."/>
            <person name="Hawkins J."/>
            <person name="Pontaroli A.C."/>
            <person name="Estep M."/>
            <person name="Feng L."/>
            <person name="Vaughn J.N."/>
            <person name="Grimwood J."/>
            <person name="Jenkins J."/>
            <person name="Barry K."/>
            <person name="Lindquist E."/>
            <person name="Hellsten U."/>
            <person name="Deshpande S."/>
            <person name="Wang X."/>
            <person name="Wu X."/>
            <person name="Mitros T."/>
            <person name="Triplett J."/>
            <person name="Yang X."/>
            <person name="Ye C.Y."/>
            <person name="Mauro-Herrera M."/>
            <person name="Wang L."/>
            <person name="Li P."/>
            <person name="Sharma M."/>
            <person name="Sharma R."/>
            <person name="Ronald P.C."/>
            <person name="Panaud O."/>
            <person name="Kellogg E.A."/>
            <person name="Brutnell T.P."/>
            <person name="Doust A.N."/>
            <person name="Tuskan G.A."/>
            <person name="Rokhsar D."/>
            <person name="Devos K.M."/>
        </authorList>
    </citation>
    <scope>NUCLEOTIDE SEQUENCE [LARGE SCALE GENOMIC DNA]</scope>
    <source>
        <strain evidence="2">cv. Yugu1</strain>
    </source>
</reference>
<proteinExistence type="predicted"/>
<name>K3ZCU0_SETIT</name>
<protein>
    <submittedName>
        <fullName evidence="1">Uncharacterized protein</fullName>
    </submittedName>
</protein>
<organism evidence="1 2">
    <name type="scientific">Setaria italica</name>
    <name type="common">Foxtail millet</name>
    <name type="synonym">Panicum italicum</name>
    <dbReference type="NCBI Taxonomy" id="4555"/>
    <lineage>
        <taxon>Eukaryota</taxon>
        <taxon>Viridiplantae</taxon>
        <taxon>Streptophyta</taxon>
        <taxon>Embryophyta</taxon>
        <taxon>Tracheophyta</taxon>
        <taxon>Spermatophyta</taxon>
        <taxon>Magnoliopsida</taxon>
        <taxon>Liliopsida</taxon>
        <taxon>Poales</taxon>
        <taxon>Poaceae</taxon>
        <taxon>PACMAD clade</taxon>
        <taxon>Panicoideae</taxon>
        <taxon>Panicodae</taxon>
        <taxon>Paniceae</taxon>
        <taxon>Cenchrinae</taxon>
        <taxon>Setaria</taxon>
    </lineage>
</organism>